<evidence type="ECO:0000313" key="2">
    <source>
        <dbReference type="Proteomes" id="UP001176806"/>
    </source>
</evidence>
<name>A0ABT8WQ62_9FLAO</name>
<comment type="caution">
    <text evidence="1">The sequence shown here is derived from an EMBL/GenBank/DDBJ whole genome shotgun (WGS) entry which is preliminary data.</text>
</comment>
<sequence length="171" mass="20116">MKFLLCISFFILPLNLISQDTLKTKFYSIEIPESLTYERLKSDKEDLSNTDVFKIVDSKKQDIKYLIYLMSNKLNSNAETLSENNLNEYLKDLGKVEILNHEKIFFKNSEIFKLKLSLGKEIIGVVYLTNVNNVLYRMLFMVPDKFYTDIKNEIDLLLSTTLFLKDNWDDV</sequence>
<gene>
    <name evidence="1" type="ORF">Q4Q40_13905</name>
</gene>
<evidence type="ECO:0000313" key="1">
    <source>
        <dbReference type="EMBL" id="MDO5975286.1"/>
    </source>
</evidence>
<accession>A0ABT8WQ62</accession>
<keyword evidence="2" id="KW-1185">Reference proteome</keyword>
<reference evidence="1" key="1">
    <citation type="submission" date="2023-07" db="EMBL/GenBank/DDBJ databases">
        <title>Two novel species in the genus Flavivirga.</title>
        <authorList>
            <person name="Kwon K."/>
        </authorList>
    </citation>
    <scope>NUCLEOTIDE SEQUENCE</scope>
    <source>
        <strain evidence="1">KACC 14158</strain>
    </source>
</reference>
<organism evidence="1 2">
    <name type="scientific">Flavivirga jejuensis</name>
    <dbReference type="NCBI Taxonomy" id="870487"/>
    <lineage>
        <taxon>Bacteria</taxon>
        <taxon>Pseudomonadati</taxon>
        <taxon>Bacteroidota</taxon>
        <taxon>Flavobacteriia</taxon>
        <taxon>Flavobacteriales</taxon>
        <taxon>Flavobacteriaceae</taxon>
        <taxon>Flavivirga</taxon>
    </lineage>
</organism>
<protein>
    <submittedName>
        <fullName evidence="1">Uncharacterized protein</fullName>
    </submittedName>
</protein>
<dbReference type="EMBL" id="JAUOEL010000004">
    <property type="protein sequence ID" value="MDO5975286.1"/>
    <property type="molecule type" value="Genomic_DNA"/>
</dbReference>
<dbReference type="RefSeq" id="WP_345027250.1">
    <property type="nucleotide sequence ID" value="NZ_BAABDA010000035.1"/>
</dbReference>
<proteinExistence type="predicted"/>
<dbReference type="Proteomes" id="UP001176806">
    <property type="component" value="Unassembled WGS sequence"/>
</dbReference>